<dbReference type="Proteomes" id="UP001189429">
    <property type="component" value="Unassembled WGS sequence"/>
</dbReference>
<feature type="non-terminal residue" evidence="2">
    <location>
        <position position="311"/>
    </location>
</feature>
<protein>
    <recommendedName>
        <fullName evidence="1">PARP catalytic domain-containing protein</fullName>
    </recommendedName>
</protein>
<evidence type="ECO:0000259" key="1">
    <source>
        <dbReference type="Pfam" id="PF00644"/>
    </source>
</evidence>
<name>A0ABN9SJC4_9DINO</name>
<sequence>MMDLMYQYSLAGCERPLLQAKFRELSDLQNVLNANNYGESSRVSCLSSARSRLQSGDDRPFLQLIQSHQMNQWMEQVLRGTSHVGHDSDCDPMSRAIVTKVMFVWNPKLWESYSRDKARIRSVRCCGGQRLDRIQMSTATERMQMSCGQALHWVKLDKDLNDIWAFHGTRSDRAKNISSTGFDTGRILHGYYGRGFYLAQESCKAYQYTDIGRFGEHANAQEGCIIVFRAVVGQPEYITAQDPSKMEPATGCDAVVVNPGEEGGPPLQQHQELCLFNKNQTHPEFIVYFRIPSEVEWEDMMRFPSLRTVAN</sequence>
<feature type="domain" description="PARP catalytic" evidence="1">
    <location>
        <begin position="159"/>
        <end position="248"/>
    </location>
</feature>
<comment type="caution">
    <text evidence="2">The sequence shown here is derived from an EMBL/GenBank/DDBJ whole genome shotgun (WGS) entry which is preliminary data.</text>
</comment>
<reference evidence="2" key="1">
    <citation type="submission" date="2023-10" db="EMBL/GenBank/DDBJ databases">
        <authorList>
            <person name="Chen Y."/>
            <person name="Shah S."/>
            <person name="Dougan E. K."/>
            <person name="Thang M."/>
            <person name="Chan C."/>
        </authorList>
    </citation>
    <scope>NUCLEOTIDE SEQUENCE [LARGE SCALE GENOMIC DNA]</scope>
</reference>
<dbReference type="InterPro" id="IPR012317">
    <property type="entry name" value="Poly(ADP-ribose)pol_cat_dom"/>
</dbReference>
<keyword evidence="3" id="KW-1185">Reference proteome</keyword>
<gene>
    <name evidence="2" type="ORF">PCOR1329_LOCUS30092</name>
</gene>
<evidence type="ECO:0000313" key="2">
    <source>
        <dbReference type="EMBL" id="CAK0831862.1"/>
    </source>
</evidence>
<dbReference type="InterPro" id="IPR051712">
    <property type="entry name" value="ARTD-AVP"/>
</dbReference>
<proteinExistence type="predicted"/>
<organism evidence="2 3">
    <name type="scientific">Prorocentrum cordatum</name>
    <dbReference type="NCBI Taxonomy" id="2364126"/>
    <lineage>
        <taxon>Eukaryota</taxon>
        <taxon>Sar</taxon>
        <taxon>Alveolata</taxon>
        <taxon>Dinophyceae</taxon>
        <taxon>Prorocentrales</taxon>
        <taxon>Prorocentraceae</taxon>
        <taxon>Prorocentrum</taxon>
    </lineage>
</organism>
<dbReference type="Gene3D" id="3.90.228.10">
    <property type="match status" value="1"/>
</dbReference>
<dbReference type="PANTHER" id="PTHR45740:SF2">
    <property type="entry name" value="POLY [ADP-RIBOSE] POLYMERASE"/>
    <property type="match status" value="1"/>
</dbReference>
<dbReference type="SUPFAM" id="SSF56399">
    <property type="entry name" value="ADP-ribosylation"/>
    <property type="match status" value="1"/>
</dbReference>
<accession>A0ABN9SJC4</accession>
<dbReference type="PANTHER" id="PTHR45740">
    <property type="entry name" value="POLY [ADP-RIBOSE] POLYMERASE"/>
    <property type="match status" value="1"/>
</dbReference>
<evidence type="ECO:0000313" key="3">
    <source>
        <dbReference type="Proteomes" id="UP001189429"/>
    </source>
</evidence>
<dbReference type="EMBL" id="CAUYUJ010011481">
    <property type="protein sequence ID" value="CAK0831862.1"/>
    <property type="molecule type" value="Genomic_DNA"/>
</dbReference>
<dbReference type="Pfam" id="PF00644">
    <property type="entry name" value="PARP"/>
    <property type="match status" value="1"/>
</dbReference>